<keyword evidence="3" id="KW-1185">Reference proteome</keyword>
<dbReference type="STRING" id="1590841.A0A2R6P4F8"/>
<feature type="compositionally biased region" description="Basic and acidic residues" evidence="1">
    <location>
        <begin position="179"/>
        <end position="191"/>
    </location>
</feature>
<organism evidence="2 3">
    <name type="scientific">Actinidia chinensis var. chinensis</name>
    <name type="common">Chinese soft-hair kiwi</name>
    <dbReference type="NCBI Taxonomy" id="1590841"/>
    <lineage>
        <taxon>Eukaryota</taxon>
        <taxon>Viridiplantae</taxon>
        <taxon>Streptophyta</taxon>
        <taxon>Embryophyta</taxon>
        <taxon>Tracheophyta</taxon>
        <taxon>Spermatophyta</taxon>
        <taxon>Magnoliopsida</taxon>
        <taxon>eudicotyledons</taxon>
        <taxon>Gunneridae</taxon>
        <taxon>Pentapetalae</taxon>
        <taxon>asterids</taxon>
        <taxon>Ericales</taxon>
        <taxon>Actinidiaceae</taxon>
        <taxon>Actinidia</taxon>
    </lineage>
</organism>
<dbReference type="Gramene" id="PSR85174">
    <property type="protein sequence ID" value="PSR85174"/>
    <property type="gene ID" value="CEY00_Acc33158"/>
</dbReference>
<dbReference type="GO" id="GO:0016071">
    <property type="term" value="P:mRNA metabolic process"/>
    <property type="evidence" value="ECO:0007669"/>
    <property type="project" value="UniProtKB-ARBA"/>
</dbReference>
<dbReference type="PANTHER" id="PTHR33670:SF1">
    <property type="entry name" value="OS09G0416300 PROTEIN"/>
    <property type="match status" value="1"/>
</dbReference>
<evidence type="ECO:0000313" key="2">
    <source>
        <dbReference type="EMBL" id="PSR85174.1"/>
    </source>
</evidence>
<dbReference type="EMBL" id="NKQK01000029">
    <property type="protein sequence ID" value="PSR85174.1"/>
    <property type="molecule type" value="Genomic_DNA"/>
</dbReference>
<proteinExistence type="predicted"/>
<comment type="caution">
    <text evidence="2">The sequence shown here is derived from an EMBL/GenBank/DDBJ whole genome shotgun (WGS) entry which is preliminary data.</text>
</comment>
<feature type="region of interest" description="Disordered" evidence="1">
    <location>
        <begin position="24"/>
        <end position="57"/>
    </location>
</feature>
<protein>
    <submittedName>
        <fullName evidence="2">E3 ubiquitin-protein like</fullName>
    </submittedName>
</protein>
<feature type="region of interest" description="Disordered" evidence="1">
    <location>
        <begin position="170"/>
        <end position="191"/>
    </location>
</feature>
<sequence>MGTEVLRPQDCLIERIRVSPAVFNRRKNGNARKPAARPEQKKRFERTGRTEPRRSTSLDDLRKNQYHNHHNNLMMGQVTILRRGEALDSKLHGGESRCPPPPAKTSHDDLAVYGTERLGKDPDQIRICHLKSVLLSPAPGSGDVYAGSAFSTSPSPRSLPLPSFFNKKQVSKVAGGEDPATRDLRRLLRLD</sequence>
<dbReference type="Pfam" id="PF15365">
    <property type="entry name" value="PNRC"/>
    <property type="match status" value="1"/>
</dbReference>
<dbReference type="InterPro" id="IPR028322">
    <property type="entry name" value="PNRC-like_rgn"/>
</dbReference>
<dbReference type="InParanoid" id="A0A2R6P4F8"/>
<gene>
    <name evidence="2" type="ORF">CEY00_Acc33158</name>
</gene>
<dbReference type="AlphaFoldDB" id="A0A2R6P4F8"/>
<accession>A0A2R6P4F8</accession>
<evidence type="ECO:0000313" key="3">
    <source>
        <dbReference type="Proteomes" id="UP000241394"/>
    </source>
</evidence>
<name>A0A2R6P4F8_ACTCC</name>
<feature type="compositionally biased region" description="Basic and acidic residues" evidence="1">
    <location>
        <begin position="36"/>
        <end position="57"/>
    </location>
</feature>
<reference evidence="2 3" key="1">
    <citation type="submission" date="2017-07" db="EMBL/GenBank/DDBJ databases">
        <title>An improved, manually edited Actinidia chinensis var. chinensis (kiwifruit) genome highlights the challenges associated with draft genomes and gene prediction in plants.</title>
        <authorList>
            <person name="Pilkington S."/>
            <person name="Crowhurst R."/>
            <person name="Hilario E."/>
            <person name="Nardozza S."/>
            <person name="Fraser L."/>
            <person name="Peng Y."/>
            <person name="Gunaseelan K."/>
            <person name="Simpson R."/>
            <person name="Tahir J."/>
            <person name="Deroles S."/>
            <person name="Templeton K."/>
            <person name="Luo Z."/>
            <person name="Davy M."/>
            <person name="Cheng C."/>
            <person name="Mcneilage M."/>
            <person name="Scaglione D."/>
            <person name="Liu Y."/>
            <person name="Zhang Q."/>
            <person name="Datson P."/>
            <person name="De Silva N."/>
            <person name="Gardiner S."/>
            <person name="Bassett H."/>
            <person name="Chagne D."/>
            <person name="Mccallum J."/>
            <person name="Dzierzon H."/>
            <person name="Deng C."/>
            <person name="Wang Y.-Y."/>
            <person name="Barron N."/>
            <person name="Manako K."/>
            <person name="Bowen J."/>
            <person name="Foster T."/>
            <person name="Erridge Z."/>
            <person name="Tiffin H."/>
            <person name="Waite C."/>
            <person name="Davies K."/>
            <person name="Grierson E."/>
            <person name="Laing W."/>
            <person name="Kirk R."/>
            <person name="Chen X."/>
            <person name="Wood M."/>
            <person name="Montefiori M."/>
            <person name="Brummell D."/>
            <person name="Schwinn K."/>
            <person name="Catanach A."/>
            <person name="Fullerton C."/>
            <person name="Li D."/>
            <person name="Meiyalaghan S."/>
            <person name="Nieuwenhuizen N."/>
            <person name="Read N."/>
            <person name="Prakash R."/>
            <person name="Hunter D."/>
            <person name="Zhang H."/>
            <person name="Mckenzie M."/>
            <person name="Knabel M."/>
            <person name="Harris A."/>
            <person name="Allan A."/>
            <person name="Chen A."/>
            <person name="Janssen B."/>
            <person name="Plunkett B."/>
            <person name="Dwamena C."/>
            <person name="Voogd C."/>
            <person name="Leif D."/>
            <person name="Lafferty D."/>
            <person name="Souleyre E."/>
            <person name="Varkonyi-Gasic E."/>
            <person name="Gambi F."/>
            <person name="Hanley J."/>
            <person name="Yao J.-L."/>
            <person name="Cheung J."/>
            <person name="David K."/>
            <person name="Warren B."/>
            <person name="Marsh K."/>
            <person name="Snowden K."/>
            <person name="Lin-Wang K."/>
            <person name="Brian L."/>
            <person name="Martinez-Sanchez M."/>
            <person name="Wang M."/>
            <person name="Ileperuma N."/>
            <person name="Macnee N."/>
            <person name="Campin R."/>
            <person name="Mcatee P."/>
            <person name="Drummond R."/>
            <person name="Espley R."/>
            <person name="Ireland H."/>
            <person name="Wu R."/>
            <person name="Atkinson R."/>
            <person name="Karunairetnam S."/>
            <person name="Bulley S."/>
            <person name="Chunkath S."/>
            <person name="Hanley Z."/>
            <person name="Storey R."/>
            <person name="Thrimawithana A."/>
            <person name="Thomson S."/>
            <person name="David C."/>
            <person name="Testolin R."/>
        </authorList>
    </citation>
    <scope>NUCLEOTIDE SEQUENCE [LARGE SCALE GENOMIC DNA]</scope>
    <source>
        <strain evidence="3">cv. Red5</strain>
        <tissue evidence="2">Young leaf</tissue>
    </source>
</reference>
<dbReference type="Proteomes" id="UP000241394">
    <property type="component" value="Chromosome LG29"/>
</dbReference>
<dbReference type="OMA" id="HHPRRNH"/>
<reference evidence="3" key="2">
    <citation type="journal article" date="2018" name="BMC Genomics">
        <title>A manually annotated Actinidia chinensis var. chinensis (kiwifruit) genome highlights the challenges associated with draft genomes and gene prediction in plants.</title>
        <authorList>
            <person name="Pilkington S.M."/>
            <person name="Crowhurst R."/>
            <person name="Hilario E."/>
            <person name="Nardozza S."/>
            <person name="Fraser L."/>
            <person name="Peng Y."/>
            <person name="Gunaseelan K."/>
            <person name="Simpson R."/>
            <person name="Tahir J."/>
            <person name="Deroles S.C."/>
            <person name="Templeton K."/>
            <person name="Luo Z."/>
            <person name="Davy M."/>
            <person name="Cheng C."/>
            <person name="McNeilage M."/>
            <person name="Scaglione D."/>
            <person name="Liu Y."/>
            <person name="Zhang Q."/>
            <person name="Datson P."/>
            <person name="De Silva N."/>
            <person name="Gardiner S.E."/>
            <person name="Bassett H."/>
            <person name="Chagne D."/>
            <person name="McCallum J."/>
            <person name="Dzierzon H."/>
            <person name="Deng C."/>
            <person name="Wang Y.Y."/>
            <person name="Barron L."/>
            <person name="Manako K."/>
            <person name="Bowen J."/>
            <person name="Foster T.M."/>
            <person name="Erridge Z.A."/>
            <person name="Tiffin H."/>
            <person name="Waite C.N."/>
            <person name="Davies K.M."/>
            <person name="Grierson E.P."/>
            <person name="Laing W.A."/>
            <person name="Kirk R."/>
            <person name="Chen X."/>
            <person name="Wood M."/>
            <person name="Montefiori M."/>
            <person name="Brummell D.A."/>
            <person name="Schwinn K.E."/>
            <person name="Catanach A."/>
            <person name="Fullerton C."/>
            <person name="Li D."/>
            <person name="Meiyalaghan S."/>
            <person name="Nieuwenhuizen N."/>
            <person name="Read N."/>
            <person name="Prakash R."/>
            <person name="Hunter D."/>
            <person name="Zhang H."/>
            <person name="McKenzie M."/>
            <person name="Knabel M."/>
            <person name="Harris A."/>
            <person name="Allan A.C."/>
            <person name="Gleave A."/>
            <person name="Chen A."/>
            <person name="Janssen B.J."/>
            <person name="Plunkett B."/>
            <person name="Ampomah-Dwamena C."/>
            <person name="Voogd C."/>
            <person name="Leif D."/>
            <person name="Lafferty D."/>
            <person name="Souleyre E.J.F."/>
            <person name="Varkonyi-Gasic E."/>
            <person name="Gambi F."/>
            <person name="Hanley J."/>
            <person name="Yao J.L."/>
            <person name="Cheung J."/>
            <person name="David K.M."/>
            <person name="Warren B."/>
            <person name="Marsh K."/>
            <person name="Snowden K.C."/>
            <person name="Lin-Wang K."/>
            <person name="Brian L."/>
            <person name="Martinez-Sanchez M."/>
            <person name="Wang M."/>
            <person name="Ileperuma N."/>
            <person name="Macnee N."/>
            <person name="Campin R."/>
            <person name="McAtee P."/>
            <person name="Drummond R.S.M."/>
            <person name="Espley R.V."/>
            <person name="Ireland H.S."/>
            <person name="Wu R."/>
            <person name="Atkinson R.G."/>
            <person name="Karunairetnam S."/>
            <person name="Bulley S."/>
            <person name="Chunkath S."/>
            <person name="Hanley Z."/>
            <person name="Storey R."/>
            <person name="Thrimawithana A.H."/>
            <person name="Thomson S."/>
            <person name="David C."/>
            <person name="Testolin R."/>
            <person name="Huang H."/>
            <person name="Hellens R.P."/>
            <person name="Schaffer R.J."/>
        </authorList>
    </citation>
    <scope>NUCLEOTIDE SEQUENCE [LARGE SCALE GENOMIC DNA]</scope>
    <source>
        <strain evidence="3">cv. Red5</strain>
    </source>
</reference>
<evidence type="ECO:0000256" key="1">
    <source>
        <dbReference type="SAM" id="MobiDB-lite"/>
    </source>
</evidence>
<dbReference type="OrthoDB" id="770116at2759"/>
<dbReference type="PANTHER" id="PTHR33670">
    <property type="entry name" value="SPLICING FACTOR, PROLINE- AND GLUTAMINE-RICH-LIKE"/>
    <property type="match status" value="1"/>
</dbReference>